<dbReference type="InterPro" id="IPR006977">
    <property type="entry name" value="Yip1_dom"/>
</dbReference>
<feature type="transmembrane region" description="Helical" evidence="5">
    <location>
        <begin position="75"/>
        <end position="103"/>
    </location>
</feature>
<dbReference type="AlphaFoldDB" id="A0A0S7YEB9"/>
<keyword evidence="2 5" id="KW-0812">Transmembrane</keyword>
<organism evidence="7 8">
    <name type="scientific">candidate division TA06 bacterium DG_78</name>
    <dbReference type="NCBI Taxonomy" id="1703772"/>
    <lineage>
        <taxon>Bacteria</taxon>
        <taxon>Bacteria division TA06</taxon>
    </lineage>
</organism>
<evidence type="ECO:0000256" key="3">
    <source>
        <dbReference type="ARBA" id="ARBA00022989"/>
    </source>
</evidence>
<keyword evidence="3 5" id="KW-1133">Transmembrane helix</keyword>
<evidence type="ECO:0000256" key="2">
    <source>
        <dbReference type="ARBA" id="ARBA00022692"/>
    </source>
</evidence>
<gene>
    <name evidence="7" type="ORF">AMJ52_04605</name>
</gene>
<dbReference type="GO" id="GO:0016020">
    <property type="term" value="C:membrane"/>
    <property type="evidence" value="ECO:0007669"/>
    <property type="project" value="UniProtKB-SubCell"/>
</dbReference>
<comment type="caution">
    <text evidence="7">The sequence shown here is derived from an EMBL/GenBank/DDBJ whole genome shotgun (WGS) entry which is preliminary data.</text>
</comment>
<comment type="subcellular location">
    <subcellularLocation>
        <location evidence="1">Membrane</location>
        <topology evidence="1">Multi-pass membrane protein</topology>
    </subcellularLocation>
</comment>
<feature type="domain" description="Yip1" evidence="6">
    <location>
        <begin position="2"/>
        <end position="212"/>
    </location>
</feature>
<reference evidence="7 8" key="1">
    <citation type="journal article" date="2015" name="Microbiome">
        <title>Genomic resolution of linkages in carbon, nitrogen, and sulfur cycling among widespread estuary sediment bacteria.</title>
        <authorList>
            <person name="Baker B.J."/>
            <person name="Lazar C.S."/>
            <person name="Teske A.P."/>
            <person name="Dick G.J."/>
        </authorList>
    </citation>
    <scope>NUCLEOTIDE SEQUENCE [LARGE SCALE GENOMIC DNA]</scope>
    <source>
        <strain evidence="7">DG_78</strain>
    </source>
</reference>
<evidence type="ECO:0000259" key="6">
    <source>
        <dbReference type="Pfam" id="PF04893"/>
    </source>
</evidence>
<dbReference type="Proteomes" id="UP000051012">
    <property type="component" value="Unassembled WGS sequence"/>
</dbReference>
<feature type="transmembrane region" description="Helical" evidence="5">
    <location>
        <begin position="160"/>
        <end position="184"/>
    </location>
</feature>
<evidence type="ECO:0000256" key="1">
    <source>
        <dbReference type="ARBA" id="ARBA00004141"/>
    </source>
</evidence>
<sequence length="223" mass="24480">MDIYMAPKKVFTRLKEKAQWVKPFIIVLVVIAIVAALALNITRATLAVQQREALEQRGLSEEQIEQAMNLFNGPLAMIAAAISAAIFTTIILLLFALIINLFIPLFGGKSLYKTVFSVVCFSALIKVPAAILKLILIAITKSPYVTTSLALLTPNLVKNSFGYQLLAGFDFFIIWEMILVAIGISITNELKQKNAYLLVFIIWIASVFIGIGLGSVFRPGIGM</sequence>
<evidence type="ECO:0000313" key="8">
    <source>
        <dbReference type="Proteomes" id="UP000051012"/>
    </source>
</evidence>
<feature type="transmembrane region" description="Helical" evidence="5">
    <location>
        <begin position="20"/>
        <end position="41"/>
    </location>
</feature>
<accession>A0A0S7YEB9</accession>
<feature type="transmembrane region" description="Helical" evidence="5">
    <location>
        <begin position="196"/>
        <end position="217"/>
    </location>
</feature>
<dbReference type="EMBL" id="LJNI01000048">
    <property type="protein sequence ID" value="KPJ72922.1"/>
    <property type="molecule type" value="Genomic_DNA"/>
</dbReference>
<name>A0A0S7YEB9_UNCT6</name>
<evidence type="ECO:0000313" key="7">
    <source>
        <dbReference type="EMBL" id="KPJ72922.1"/>
    </source>
</evidence>
<feature type="transmembrane region" description="Helical" evidence="5">
    <location>
        <begin position="115"/>
        <end position="140"/>
    </location>
</feature>
<keyword evidence="4 5" id="KW-0472">Membrane</keyword>
<evidence type="ECO:0000256" key="5">
    <source>
        <dbReference type="SAM" id="Phobius"/>
    </source>
</evidence>
<protein>
    <recommendedName>
        <fullName evidence="6">Yip1 domain-containing protein</fullName>
    </recommendedName>
</protein>
<evidence type="ECO:0000256" key="4">
    <source>
        <dbReference type="ARBA" id="ARBA00023136"/>
    </source>
</evidence>
<proteinExistence type="predicted"/>
<dbReference type="Pfam" id="PF04893">
    <property type="entry name" value="Yip1"/>
    <property type="match status" value="1"/>
</dbReference>